<organism evidence="7 8">
    <name type="scientific">Thermus scotoductus</name>
    <dbReference type="NCBI Taxonomy" id="37636"/>
    <lineage>
        <taxon>Bacteria</taxon>
        <taxon>Thermotogati</taxon>
        <taxon>Deinococcota</taxon>
        <taxon>Deinococci</taxon>
        <taxon>Thermales</taxon>
        <taxon>Thermaceae</taxon>
        <taxon>Thermus</taxon>
    </lineage>
</organism>
<evidence type="ECO:0000256" key="3">
    <source>
        <dbReference type="ARBA" id="ARBA00022989"/>
    </source>
</evidence>
<comment type="subcellular location">
    <subcellularLocation>
        <location evidence="1">Membrane</location>
        <topology evidence="1">Multi-pass membrane protein</topology>
    </subcellularLocation>
</comment>
<dbReference type="PANTHER" id="PTHR37422:SF13">
    <property type="entry name" value="LIPOPOLYSACCHARIDE BIOSYNTHESIS PROTEIN PA4999-RELATED"/>
    <property type="match status" value="1"/>
</dbReference>
<evidence type="ECO:0000313" key="7">
    <source>
        <dbReference type="EMBL" id="RTH03482.1"/>
    </source>
</evidence>
<feature type="transmembrane region" description="Helical" evidence="5">
    <location>
        <begin position="342"/>
        <end position="363"/>
    </location>
</feature>
<keyword evidence="4 5" id="KW-0472">Membrane</keyword>
<evidence type="ECO:0000256" key="4">
    <source>
        <dbReference type="ARBA" id="ARBA00023136"/>
    </source>
</evidence>
<proteinExistence type="predicted"/>
<accession>A0A430R7S0</accession>
<feature type="transmembrane region" description="Helical" evidence="5">
    <location>
        <begin position="132"/>
        <end position="150"/>
    </location>
</feature>
<dbReference type="PANTHER" id="PTHR37422">
    <property type="entry name" value="TEICHURONIC ACID BIOSYNTHESIS PROTEIN TUAE"/>
    <property type="match status" value="1"/>
</dbReference>
<evidence type="ECO:0000313" key="8">
    <source>
        <dbReference type="Proteomes" id="UP000286734"/>
    </source>
</evidence>
<name>A0A430R7S0_THESC</name>
<gene>
    <name evidence="7" type="ORF">CSW47_08610</name>
</gene>
<feature type="transmembrane region" description="Helical" evidence="5">
    <location>
        <begin position="369"/>
        <end position="392"/>
    </location>
</feature>
<feature type="transmembrane region" description="Helical" evidence="5">
    <location>
        <begin position="72"/>
        <end position="95"/>
    </location>
</feature>
<dbReference type="GO" id="GO:0016020">
    <property type="term" value="C:membrane"/>
    <property type="evidence" value="ECO:0007669"/>
    <property type="project" value="UniProtKB-SubCell"/>
</dbReference>
<feature type="transmembrane region" description="Helical" evidence="5">
    <location>
        <begin position="200"/>
        <end position="221"/>
    </location>
</feature>
<feature type="transmembrane region" description="Helical" evidence="5">
    <location>
        <begin position="38"/>
        <end position="60"/>
    </location>
</feature>
<dbReference type="InterPro" id="IPR051533">
    <property type="entry name" value="WaaL-like"/>
</dbReference>
<evidence type="ECO:0000256" key="5">
    <source>
        <dbReference type="SAM" id="Phobius"/>
    </source>
</evidence>
<reference evidence="7 8" key="1">
    <citation type="journal article" date="2019" name="Extremophiles">
        <title>Biogeography of thermophiles and predominance of Thermus scotoductus in domestic water heaters.</title>
        <authorList>
            <person name="Wilpiszeski R.L."/>
            <person name="Zhang Z."/>
            <person name="House C.H."/>
        </authorList>
    </citation>
    <scope>NUCLEOTIDE SEQUENCE [LARGE SCALE GENOMIC DNA]</scope>
    <source>
        <strain evidence="7 8">34_S34</strain>
    </source>
</reference>
<feature type="transmembrane region" description="Helical" evidence="5">
    <location>
        <begin position="170"/>
        <end position="188"/>
    </location>
</feature>
<dbReference type="InterPro" id="IPR007016">
    <property type="entry name" value="O-antigen_ligase-rel_domated"/>
</dbReference>
<evidence type="ECO:0000256" key="2">
    <source>
        <dbReference type="ARBA" id="ARBA00022692"/>
    </source>
</evidence>
<feature type="transmembrane region" description="Helical" evidence="5">
    <location>
        <begin position="241"/>
        <end position="259"/>
    </location>
</feature>
<dbReference type="Proteomes" id="UP000286734">
    <property type="component" value="Unassembled WGS sequence"/>
</dbReference>
<sequence>MQWSNPRRDSVWGGFLRLGLYTFAFLLPFEGILGRIGLGFLGGVKILGLLVAVGLILRILEYPKALGILVKNLLSPISLSALLFTLWSLVSVFWASNAAWALLRVSTYVGLFVIMQAIGLLKREHIKRMWELLLLGAALSVPLGFILPPPNEMIAASGRFTSGGEDPNDYANLIVVIVGVVFYGILMFKGEVRNRLQRFILIGSALVAVVAIPLSLSRTALVNLLAIATVPFLLRRNTKSAIKLAILMGLVLGGIIIFSPDFTDEMIQRFSTLQHLEQEETWAGRMDIWRAAVEVFSERPLTGTGAGNFAFVSPYYIGAMREDGGGGVAHNMFLSVVAETGLIGLFLFAALLLSAYTSAWSLMRRGENLGYGLLIGLFAYTIAGLTLTWEYVKIPYFLYGSLLALRIGGSKHA</sequence>
<comment type="caution">
    <text evidence="7">The sequence shown here is derived from an EMBL/GenBank/DDBJ whole genome shotgun (WGS) entry which is preliminary data.</text>
</comment>
<feature type="transmembrane region" description="Helical" evidence="5">
    <location>
        <begin position="12"/>
        <end position="32"/>
    </location>
</feature>
<keyword evidence="2 5" id="KW-0812">Transmembrane</keyword>
<feature type="domain" description="O-antigen ligase-related" evidence="6">
    <location>
        <begin position="205"/>
        <end position="349"/>
    </location>
</feature>
<feature type="transmembrane region" description="Helical" evidence="5">
    <location>
        <begin position="101"/>
        <end position="120"/>
    </location>
</feature>
<dbReference type="Pfam" id="PF04932">
    <property type="entry name" value="Wzy_C"/>
    <property type="match status" value="1"/>
</dbReference>
<keyword evidence="3 5" id="KW-1133">Transmembrane helix</keyword>
<protein>
    <recommendedName>
        <fullName evidence="6">O-antigen ligase-related domain-containing protein</fullName>
    </recommendedName>
</protein>
<evidence type="ECO:0000256" key="1">
    <source>
        <dbReference type="ARBA" id="ARBA00004141"/>
    </source>
</evidence>
<evidence type="ECO:0000259" key="6">
    <source>
        <dbReference type="Pfam" id="PF04932"/>
    </source>
</evidence>
<dbReference type="EMBL" id="PELP01000233">
    <property type="protein sequence ID" value="RTH03482.1"/>
    <property type="molecule type" value="Genomic_DNA"/>
</dbReference>
<dbReference type="AlphaFoldDB" id="A0A430R7S0"/>